<dbReference type="PANTHER" id="PTHR11138">
    <property type="entry name" value="METHIONYL-TRNA FORMYLTRANSFERASE"/>
    <property type="match status" value="1"/>
</dbReference>
<evidence type="ECO:0000259" key="3">
    <source>
        <dbReference type="Pfam" id="PF02911"/>
    </source>
</evidence>
<evidence type="ECO:0008006" key="6">
    <source>
        <dbReference type="Google" id="ProtNLM"/>
    </source>
</evidence>
<dbReference type="InterPro" id="IPR036477">
    <property type="entry name" value="Formyl_transf_N_sf"/>
</dbReference>
<dbReference type="PANTHER" id="PTHR11138:SF5">
    <property type="entry name" value="METHIONYL-TRNA FORMYLTRANSFERASE, MITOCHONDRIAL"/>
    <property type="match status" value="1"/>
</dbReference>
<dbReference type="CDD" id="cd08369">
    <property type="entry name" value="FMT_core"/>
    <property type="match status" value="1"/>
</dbReference>
<feature type="domain" description="Formyl transferase C-terminal" evidence="3">
    <location>
        <begin position="205"/>
        <end position="300"/>
    </location>
</feature>
<accession>A0A932FU90</accession>
<gene>
    <name evidence="4" type="ORF">HYY20_00480</name>
</gene>
<dbReference type="InterPro" id="IPR005793">
    <property type="entry name" value="Formyl_trans_C"/>
</dbReference>
<feature type="domain" description="Formyl transferase N-terminal" evidence="2">
    <location>
        <begin position="1"/>
        <end position="178"/>
    </location>
</feature>
<dbReference type="Pfam" id="PF02911">
    <property type="entry name" value="Formyl_trans_C"/>
    <property type="match status" value="1"/>
</dbReference>
<dbReference type="GO" id="GO:0005829">
    <property type="term" value="C:cytosol"/>
    <property type="evidence" value="ECO:0007669"/>
    <property type="project" value="TreeGrafter"/>
</dbReference>
<sequence>MKVILLGTREMGYQGLQALLEHGHEVKAVVTEEYEITEGCTAADFERLARQHGIPFFQTDRINNETFARLFRSLEADVGVSLYWRRLIRGPILSTTRLGFLNFHASDLPRYRGFAATSYAILRGEREVGLTIHFMADGVADAGDILLQRYLSIDETTTIATLFEQINPRAIAMMVEALEGLEQGTIRPLRQDESRALLAIPRLPCDGEIDWGQSAEEIDRLIRAVTRPYPGAFTHYQGRRLYLWAAHPLPDPPAFVGAPGHLFRLLEDGTAWVTTGRGILVLTEVQRAGEAAVVPGQLFRSVQIRLGMRMSEEIERLRDEVERLQQQVQALQEGKDNVRHRGNP</sequence>
<dbReference type="Proteomes" id="UP000769766">
    <property type="component" value="Unassembled WGS sequence"/>
</dbReference>
<evidence type="ECO:0000313" key="4">
    <source>
        <dbReference type="EMBL" id="MBI2875340.1"/>
    </source>
</evidence>
<dbReference type="SUPFAM" id="SSF50486">
    <property type="entry name" value="FMT C-terminal domain-like"/>
    <property type="match status" value="1"/>
</dbReference>
<name>A0A932FU90_UNCTE</name>
<feature type="coiled-coil region" evidence="1">
    <location>
        <begin position="307"/>
        <end position="341"/>
    </location>
</feature>
<dbReference type="EMBL" id="JACPRF010000017">
    <property type="protein sequence ID" value="MBI2875340.1"/>
    <property type="molecule type" value="Genomic_DNA"/>
</dbReference>
<keyword evidence="1" id="KW-0175">Coiled coil</keyword>
<reference evidence="4" key="1">
    <citation type="submission" date="2020-07" db="EMBL/GenBank/DDBJ databases">
        <title>Huge and variable diversity of episymbiotic CPR bacteria and DPANN archaea in groundwater ecosystems.</title>
        <authorList>
            <person name="He C.Y."/>
            <person name="Keren R."/>
            <person name="Whittaker M."/>
            <person name="Farag I.F."/>
            <person name="Doudna J."/>
            <person name="Cate J.H.D."/>
            <person name="Banfield J.F."/>
        </authorList>
    </citation>
    <scope>NUCLEOTIDE SEQUENCE</scope>
    <source>
        <strain evidence="4">NC_groundwater_672_Ag_B-0.1um_62_36</strain>
    </source>
</reference>
<evidence type="ECO:0000259" key="2">
    <source>
        <dbReference type="Pfam" id="PF00551"/>
    </source>
</evidence>
<dbReference type="InterPro" id="IPR002376">
    <property type="entry name" value="Formyl_transf_N"/>
</dbReference>
<proteinExistence type="predicted"/>
<dbReference type="Gene3D" id="3.40.50.12230">
    <property type="match status" value="1"/>
</dbReference>
<evidence type="ECO:0000313" key="5">
    <source>
        <dbReference type="Proteomes" id="UP000769766"/>
    </source>
</evidence>
<dbReference type="Pfam" id="PF00551">
    <property type="entry name" value="Formyl_trans_N"/>
    <property type="match status" value="1"/>
</dbReference>
<dbReference type="AlphaFoldDB" id="A0A932FU90"/>
<protein>
    <recommendedName>
        <fullName evidence="6">Methionyl-tRNA formyltransferase</fullName>
    </recommendedName>
</protein>
<comment type="caution">
    <text evidence="4">The sequence shown here is derived from an EMBL/GenBank/DDBJ whole genome shotgun (WGS) entry which is preliminary data.</text>
</comment>
<dbReference type="InterPro" id="IPR011034">
    <property type="entry name" value="Formyl_transferase-like_C_sf"/>
</dbReference>
<dbReference type="SUPFAM" id="SSF53328">
    <property type="entry name" value="Formyltransferase"/>
    <property type="match status" value="1"/>
</dbReference>
<dbReference type="GO" id="GO:0004479">
    <property type="term" value="F:methionyl-tRNA formyltransferase activity"/>
    <property type="evidence" value="ECO:0007669"/>
    <property type="project" value="TreeGrafter"/>
</dbReference>
<organism evidence="4 5">
    <name type="scientific">Tectimicrobiota bacterium</name>
    <dbReference type="NCBI Taxonomy" id="2528274"/>
    <lineage>
        <taxon>Bacteria</taxon>
        <taxon>Pseudomonadati</taxon>
        <taxon>Nitrospinota/Tectimicrobiota group</taxon>
        <taxon>Candidatus Tectimicrobiota</taxon>
    </lineage>
</organism>
<evidence type="ECO:0000256" key="1">
    <source>
        <dbReference type="SAM" id="Coils"/>
    </source>
</evidence>